<sequence length="35" mass="4017">MDSNIAVTAERLDYLMGRTRDPWPVDNPQPEEATK</sequence>
<gene>
    <name evidence="1" type="ORF">G1C97_0740</name>
</gene>
<proteinExistence type="predicted"/>
<evidence type="ECO:0000313" key="1">
    <source>
        <dbReference type="EMBL" id="NMM97791.1"/>
    </source>
</evidence>
<keyword evidence="2" id="KW-1185">Reference proteome</keyword>
<protein>
    <submittedName>
        <fullName evidence="1">Uncharacterized protein</fullName>
    </submittedName>
</protein>
<dbReference type="EMBL" id="JAAIIG010000003">
    <property type="protein sequence ID" value="NMM97791.1"/>
    <property type="molecule type" value="Genomic_DNA"/>
</dbReference>
<organism evidence="1 2">
    <name type="scientific">Bifidobacterium olomucense</name>
    <dbReference type="NCBI Taxonomy" id="2675324"/>
    <lineage>
        <taxon>Bacteria</taxon>
        <taxon>Bacillati</taxon>
        <taxon>Actinomycetota</taxon>
        <taxon>Actinomycetes</taxon>
        <taxon>Bifidobacteriales</taxon>
        <taxon>Bifidobacteriaceae</taxon>
        <taxon>Bifidobacterium</taxon>
    </lineage>
</organism>
<dbReference type="Proteomes" id="UP000543419">
    <property type="component" value="Unassembled WGS sequence"/>
</dbReference>
<comment type="caution">
    <text evidence="1">The sequence shown here is derived from an EMBL/GenBank/DDBJ whole genome shotgun (WGS) entry which is preliminary data.</text>
</comment>
<name>A0A7Y0EWM9_9BIFI</name>
<accession>A0A7Y0EWM9</accession>
<reference evidence="1 2" key="1">
    <citation type="submission" date="2020-02" db="EMBL/GenBank/DDBJ databases">
        <title>Characterization of phylogenetic diversity of novel bifidobacterial species isolated in Czech ZOOs.</title>
        <authorList>
            <person name="Lugli G.A."/>
            <person name="Vera N.B."/>
            <person name="Ventura M."/>
        </authorList>
    </citation>
    <scope>NUCLEOTIDE SEQUENCE [LARGE SCALE GENOMIC DNA]</scope>
    <source>
        <strain evidence="1 2">DSM 109959</strain>
    </source>
</reference>
<dbReference type="AlphaFoldDB" id="A0A7Y0EWM9"/>
<evidence type="ECO:0000313" key="2">
    <source>
        <dbReference type="Proteomes" id="UP000543419"/>
    </source>
</evidence>